<dbReference type="InterPro" id="IPR011333">
    <property type="entry name" value="SKP1/BTB/POZ_sf"/>
</dbReference>
<dbReference type="SMART" id="SM00225">
    <property type="entry name" value="BTB"/>
    <property type="match status" value="1"/>
</dbReference>
<sequence>TASQDIWFEDGNIILVCESIGFRVYKGILSSHSEVFWDMLSVGSPSADDSFDGCALVHLSDSAGDALHFLKTLYDWSYHFPLSTIAGILRMATKYLVYSLRRAMVDELKEILPSTLASFKKSSGGRSMIPDFNGVLALNLATECGIPIILPAACYYCS</sequence>
<dbReference type="Proteomes" id="UP000030671">
    <property type="component" value="Unassembled WGS sequence"/>
</dbReference>
<feature type="domain" description="BTB" evidence="1">
    <location>
        <begin position="11"/>
        <end position="78"/>
    </location>
</feature>
<dbReference type="EMBL" id="KI925461">
    <property type="protein sequence ID" value="ETW78674.1"/>
    <property type="molecule type" value="Genomic_DNA"/>
</dbReference>
<dbReference type="RefSeq" id="XP_009548992.1">
    <property type="nucleotide sequence ID" value="XM_009550697.1"/>
</dbReference>
<dbReference type="PROSITE" id="PS50097">
    <property type="entry name" value="BTB"/>
    <property type="match status" value="1"/>
</dbReference>
<evidence type="ECO:0000259" key="1">
    <source>
        <dbReference type="PROSITE" id="PS50097"/>
    </source>
</evidence>
<evidence type="ECO:0000313" key="3">
    <source>
        <dbReference type="Proteomes" id="UP000030671"/>
    </source>
</evidence>
<proteinExistence type="predicted"/>
<dbReference type="OrthoDB" id="2757422at2759"/>
<feature type="non-terminal residue" evidence="2">
    <location>
        <position position="158"/>
    </location>
</feature>
<evidence type="ECO:0000313" key="2">
    <source>
        <dbReference type="EMBL" id="ETW78674.1"/>
    </source>
</evidence>
<reference evidence="2 3" key="1">
    <citation type="journal article" date="2012" name="New Phytol.">
        <title>Insight into trade-off between wood decay and parasitism from the genome of a fungal forest pathogen.</title>
        <authorList>
            <person name="Olson A."/>
            <person name="Aerts A."/>
            <person name="Asiegbu F."/>
            <person name="Belbahri L."/>
            <person name="Bouzid O."/>
            <person name="Broberg A."/>
            <person name="Canback B."/>
            <person name="Coutinho P.M."/>
            <person name="Cullen D."/>
            <person name="Dalman K."/>
            <person name="Deflorio G."/>
            <person name="van Diepen L.T."/>
            <person name="Dunand C."/>
            <person name="Duplessis S."/>
            <person name="Durling M."/>
            <person name="Gonthier P."/>
            <person name="Grimwood J."/>
            <person name="Fossdal C.G."/>
            <person name="Hansson D."/>
            <person name="Henrissat B."/>
            <person name="Hietala A."/>
            <person name="Himmelstrand K."/>
            <person name="Hoffmeister D."/>
            <person name="Hogberg N."/>
            <person name="James T.Y."/>
            <person name="Karlsson M."/>
            <person name="Kohler A."/>
            <person name="Kues U."/>
            <person name="Lee Y.H."/>
            <person name="Lin Y.C."/>
            <person name="Lind M."/>
            <person name="Lindquist E."/>
            <person name="Lombard V."/>
            <person name="Lucas S."/>
            <person name="Lunden K."/>
            <person name="Morin E."/>
            <person name="Murat C."/>
            <person name="Park J."/>
            <person name="Raffaello T."/>
            <person name="Rouze P."/>
            <person name="Salamov A."/>
            <person name="Schmutz J."/>
            <person name="Solheim H."/>
            <person name="Stahlberg J."/>
            <person name="Velez H."/>
            <person name="de Vries R.P."/>
            <person name="Wiebenga A."/>
            <person name="Woodward S."/>
            <person name="Yakovlev I."/>
            <person name="Garbelotto M."/>
            <person name="Martin F."/>
            <person name="Grigoriev I.V."/>
            <person name="Stenlid J."/>
        </authorList>
    </citation>
    <scope>NUCLEOTIDE SEQUENCE [LARGE SCALE GENOMIC DNA]</scope>
    <source>
        <strain evidence="2 3">TC 32-1</strain>
    </source>
</reference>
<organism evidence="2 3">
    <name type="scientific">Heterobasidion irregulare (strain TC 32-1)</name>
    <dbReference type="NCBI Taxonomy" id="747525"/>
    <lineage>
        <taxon>Eukaryota</taxon>
        <taxon>Fungi</taxon>
        <taxon>Dikarya</taxon>
        <taxon>Basidiomycota</taxon>
        <taxon>Agaricomycotina</taxon>
        <taxon>Agaricomycetes</taxon>
        <taxon>Russulales</taxon>
        <taxon>Bondarzewiaceae</taxon>
        <taxon>Heterobasidion</taxon>
        <taxon>Heterobasidion annosum species complex</taxon>
    </lineage>
</organism>
<dbReference type="KEGG" id="hir:HETIRDRAFT_240713"/>
<dbReference type="Pfam" id="PF00651">
    <property type="entry name" value="BTB"/>
    <property type="match status" value="1"/>
</dbReference>
<keyword evidence="3" id="KW-1185">Reference proteome</keyword>
<dbReference type="STRING" id="747525.W4JYX9"/>
<dbReference type="AlphaFoldDB" id="W4JYX9"/>
<gene>
    <name evidence="2" type="ORF">HETIRDRAFT_240713</name>
</gene>
<dbReference type="eggNOG" id="ENOG502SS61">
    <property type="taxonomic scope" value="Eukaryota"/>
</dbReference>
<accession>W4JYX9</accession>
<feature type="non-terminal residue" evidence="2">
    <location>
        <position position="1"/>
    </location>
</feature>
<dbReference type="GeneID" id="20668868"/>
<dbReference type="SUPFAM" id="SSF54695">
    <property type="entry name" value="POZ domain"/>
    <property type="match status" value="1"/>
</dbReference>
<dbReference type="InterPro" id="IPR000210">
    <property type="entry name" value="BTB/POZ_dom"/>
</dbReference>
<dbReference type="Gene3D" id="3.30.710.10">
    <property type="entry name" value="Potassium Channel Kv1.1, Chain A"/>
    <property type="match status" value="1"/>
</dbReference>
<dbReference type="HOGENOM" id="CLU_033082_6_1_1"/>
<protein>
    <recommendedName>
        <fullName evidence="1">BTB domain-containing protein</fullName>
    </recommendedName>
</protein>
<name>W4JYX9_HETIT</name>
<dbReference type="InParanoid" id="W4JYX9"/>